<comment type="similarity">
    <text evidence="1 3">Belongs to the short-chain dehydrogenases/reductases (SDR) family.</text>
</comment>
<dbReference type="InterPro" id="IPR051911">
    <property type="entry name" value="SDR_oxidoreductase"/>
</dbReference>
<evidence type="ECO:0000313" key="4">
    <source>
        <dbReference type="EMBL" id="MEA5404346.1"/>
    </source>
</evidence>
<dbReference type="PRINTS" id="PR00080">
    <property type="entry name" value="SDRFAMILY"/>
</dbReference>
<evidence type="ECO:0000256" key="2">
    <source>
        <dbReference type="ARBA" id="ARBA00023002"/>
    </source>
</evidence>
<keyword evidence="2 4" id="KW-0560">Oxidoreductase</keyword>
<proteinExistence type="inferred from homology"/>
<sequence length="283" mass="30687">MEISSQKVWFVTGASKGLGLDLVKQLLAQGYKVAATSRNVEELKNAVGATSDNFLPIAVQLTQEESVAKAIQETIKHFGKIEVIVNNAGYGLVGALEELSDAEARQNFDVNVFGSLNVIREALPYLRQQKSGHIFNIASIGGFTGAFPGFGIYCATKFAVHGFSESLATEVKPFGIKVTVVSPGYFRTNFLNDSSLSVPKNQIADYQNVRDVQNTHENDYNGNQNGDPVKAAKVMIEVAENPEAPLHLFLGADAYHLAELKMEAVKQDLEAVRTLATSTGFDN</sequence>
<dbReference type="PRINTS" id="PR00081">
    <property type="entry name" value="GDHRDH"/>
</dbReference>
<dbReference type="InterPro" id="IPR002347">
    <property type="entry name" value="SDR_fam"/>
</dbReference>
<evidence type="ECO:0000313" key="5">
    <source>
        <dbReference type="Proteomes" id="UP001303899"/>
    </source>
</evidence>
<reference evidence="4 5" key="1">
    <citation type="submission" date="2023-12" db="EMBL/GenBank/DDBJ databases">
        <title>Novel species of the genus Arcicella isolated from rivers.</title>
        <authorList>
            <person name="Lu H."/>
        </authorList>
    </citation>
    <scope>NUCLEOTIDE SEQUENCE [LARGE SCALE GENOMIC DNA]</scope>
    <source>
        <strain evidence="4 5">DC2W</strain>
    </source>
</reference>
<dbReference type="PANTHER" id="PTHR43976">
    <property type="entry name" value="SHORT CHAIN DEHYDROGENASE"/>
    <property type="match status" value="1"/>
</dbReference>
<dbReference type="Gene3D" id="3.40.50.720">
    <property type="entry name" value="NAD(P)-binding Rossmann-like Domain"/>
    <property type="match status" value="1"/>
</dbReference>
<dbReference type="SUPFAM" id="SSF51735">
    <property type="entry name" value="NAD(P)-binding Rossmann-fold domains"/>
    <property type="match status" value="1"/>
</dbReference>
<dbReference type="Pfam" id="PF00106">
    <property type="entry name" value="adh_short"/>
    <property type="match status" value="1"/>
</dbReference>
<evidence type="ECO:0000256" key="3">
    <source>
        <dbReference type="RuleBase" id="RU000363"/>
    </source>
</evidence>
<dbReference type="InterPro" id="IPR036291">
    <property type="entry name" value="NAD(P)-bd_dom_sf"/>
</dbReference>
<dbReference type="PANTHER" id="PTHR43976:SF16">
    <property type="entry name" value="SHORT-CHAIN DEHYDROGENASE_REDUCTASE FAMILY PROTEIN"/>
    <property type="match status" value="1"/>
</dbReference>
<gene>
    <name evidence="4" type="ORF">VB776_15545</name>
</gene>
<dbReference type="InterPro" id="IPR020904">
    <property type="entry name" value="Sc_DH/Rdtase_CS"/>
</dbReference>
<protein>
    <submittedName>
        <fullName evidence="4">SDR family oxidoreductase</fullName>
        <ecNumber evidence="4">1.1.-.-</ecNumber>
    </submittedName>
</protein>
<comment type="caution">
    <text evidence="4">The sequence shown here is derived from an EMBL/GenBank/DDBJ whole genome shotgun (WGS) entry which is preliminary data.</text>
</comment>
<name>A0ABU5S7D0_9BACT</name>
<dbReference type="CDD" id="cd05374">
    <property type="entry name" value="17beta-HSD-like_SDR_c"/>
    <property type="match status" value="1"/>
</dbReference>
<dbReference type="EMBL" id="JAYGIL010000020">
    <property type="protein sequence ID" value="MEA5404346.1"/>
    <property type="molecule type" value="Genomic_DNA"/>
</dbReference>
<evidence type="ECO:0000256" key="1">
    <source>
        <dbReference type="ARBA" id="ARBA00006484"/>
    </source>
</evidence>
<dbReference type="EC" id="1.1.-.-" evidence="4"/>
<dbReference type="GO" id="GO:0016491">
    <property type="term" value="F:oxidoreductase activity"/>
    <property type="evidence" value="ECO:0007669"/>
    <property type="project" value="UniProtKB-KW"/>
</dbReference>
<dbReference type="NCBIfam" id="NF004824">
    <property type="entry name" value="PRK06180.1"/>
    <property type="match status" value="1"/>
</dbReference>
<keyword evidence="5" id="KW-1185">Reference proteome</keyword>
<organism evidence="4 5">
    <name type="scientific">Arcicella gelida</name>
    <dbReference type="NCBI Taxonomy" id="2984195"/>
    <lineage>
        <taxon>Bacteria</taxon>
        <taxon>Pseudomonadati</taxon>
        <taxon>Bacteroidota</taxon>
        <taxon>Cytophagia</taxon>
        <taxon>Cytophagales</taxon>
        <taxon>Flectobacillaceae</taxon>
        <taxon>Arcicella</taxon>
    </lineage>
</organism>
<dbReference type="RefSeq" id="WP_323697673.1">
    <property type="nucleotide sequence ID" value="NZ_JAYGIL010000020.1"/>
</dbReference>
<dbReference type="PROSITE" id="PS00061">
    <property type="entry name" value="ADH_SHORT"/>
    <property type="match status" value="1"/>
</dbReference>
<accession>A0ABU5S7D0</accession>
<dbReference type="Proteomes" id="UP001303899">
    <property type="component" value="Unassembled WGS sequence"/>
</dbReference>